<keyword evidence="5" id="KW-1185">Reference proteome</keyword>
<evidence type="ECO:0000313" key="4">
    <source>
        <dbReference type="EMBL" id="KAK9417848.1"/>
    </source>
</evidence>
<accession>A0ABR2UT65</accession>
<sequence length="526" mass="59779">MAAISTFNPIPPATLLSVQPWMDSKGVESVDFWIVEAKFRVSLNHKTMNEFNDLSLTLTARIVLGKKAMQKPLSEAEFGEYVSKSTEGARVFLCGGPGDENPPDRNPEFNDWYTSKGDILVYLDYRGTGSSVEICNSAGVVNREFHHFMRLLRPQDDPSNMDIQLTSGEAIRMSRFLTLFRQDNIVRDLEAIRSCLQDTQPWRIFGQSYGGWISLSYLSMYPKSLKDAIITAGLPPNRTADETYQTLFNVVIARNDEYYGLYPEDIERVKLIVLFLVSTPPHTASGYLLPTTGTLSAQRFLCLGRNLGSRARWAELHDLIWTMWMDVTVLGLFRPSTLVMYEKVETWRFDKRPLYAVLHEAMYATSGYFTNWSAERVAAKLPQFRWARRDSGGREWKQTLVDMCCLGDDTDKIYFSGEMIYPFFFSTHRALRPLWSVANALANGTWTADLYDRTLEWNTVPVQAISYQSDMHVNPTLSQETANHVKGIRHQVLDTLTHSSTTYQLEHGSIRAAGAATALVNHLTTF</sequence>
<dbReference type="Pfam" id="PF00561">
    <property type="entry name" value="Abhydrolase_1"/>
    <property type="match status" value="1"/>
</dbReference>
<feature type="domain" description="AB hydrolase-1" evidence="3">
    <location>
        <begin position="178"/>
        <end position="250"/>
    </location>
</feature>
<protein>
    <recommendedName>
        <fullName evidence="3">AB hydrolase-1 domain-containing protein</fullName>
    </recommendedName>
</protein>
<comment type="caution">
    <text evidence="4">The sequence shown here is derived from an EMBL/GenBank/DDBJ whole genome shotgun (WGS) entry which is preliminary data.</text>
</comment>
<proteinExistence type="inferred from homology"/>
<evidence type="ECO:0000256" key="2">
    <source>
        <dbReference type="ARBA" id="ARBA00022801"/>
    </source>
</evidence>
<organism evidence="4 5">
    <name type="scientific">Seiridium unicorne</name>
    <dbReference type="NCBI Taxonomy" id="138068"/>
    <lineage>
        <taxon>Eukaryota</taxon>
        <taxon>Fungi</taxon>
        <taxon>Dikarya</taxon>
        <taxon>Ascomycota</taxon>
        <taxon>Pezizomycotina</taxon>
        <taxon>Sordariomycetes</taxon>
        <taxon>Xylariomycetidae</taxon>
        <taxon>Amphisphaeriales</taxon>
        <taxon>Sporocadaceae</taxon>
        <taxon>Seiridium</taxon>
    </lineage>
</organism>
<dbReference type="InterPro" id="IPR029058">
    <property type="entry name" value="AB_hydrolase_fold"/>
</dbReference>
<reference evidence="4 5" key="1">
    <citation type="journal article" date="2024" name="J. Plant Pathol.">
        <title>Sequence and assembly of the genome of Seiridium unicorne, isolate CBS 538.82, causal agent of cypress canker disease.</title>
        <authorList>
            <person name="Scali E."/>
            <person name="Rocca G.D."/>
            <person name="Danti R."/>
            <person name="Garbelotto M."/>
            <person name="Barberini S."/>
            <person name="Baroncelli R."/>
            <person name="Emiliani G."/>
        </authorList>
    </citation>
    <scope>NUCLEOTIDE SEQUENCE [LARGE SCALE GENOMIC DNA]</scope>
    <source>
        <strain evidence="4 5">BM-138-508</strain>
    </source>
</reference>
<dbReference type="InterPro" id="IPR000073">
    <property type="entry name" value="AB_hydrolase_1"/>
</dbReference>
<gene>
    <name evidence="4" type="ORF">SUNI508_01605</name>
</gene>
<dbReference type="EMBL" id="JARVKF010000396">
    <property type="protein sequence ID" value="KAK9417848.1"/>
    <property type="molecule type" value="Genomic_DNA"/>
</dbReference>
<name>A0ABR2UT65_9PEZI</name>
<dbReference type="Gene3D" id="3.40.50.1820">
    <property type="entry name" value="alpha/beta hydrolase"/>
    <property type="match status" value="1"/>
</dbReference>
<keyword evidence="2" id="KW-0378">Hydrolase</keyword>
<dbReference type="PANTHER" id="PTHR43248:SF2">
    <property type="entry name" value="PROLYL AMINOPEPTIDASE"/>
    <property type="match status" value="1"/>
</dbReference>
<comment type="similarity">
    <text evidence="1">Belongs to the peptidase S33 family.</text>
</comment>
<evidence type="ECO:0000256" key="1">
    <source>
        <dbReference type="ARBA" id="ARBA00010088"/>
    </source>
</evidence>
<dbReference type="PANTHER" id="PTHR43248">
    <property type="entry name" value="2-SUCCINYL-6-HYDROXY-2,4-CYCLOHEXADIENE-1-CARBOXYLATE SYNTHASE"/>
    <property type="match status" value="1"/>
</dbReference>
<dbReference type="SUPFAM" id="SSF53474">
    <property type="entry name" value="alpha/beta-Hydrolases"/>
    <property type="match status" value="1"/>
</dbReference>
<dbReference type="Proteomes" id="UP001408356">
    <property type="component" value="Unassembled WGS sequence"/>
</dbReference>
<dbReference type="InterPro" id="IPR051601">
    <property type="entry name" value="Serine_prot/Carboxylest_S33"/>
</dbReference>
<evidence type="ECO:0000313" key="5">
    <source>
        <dbReference type="Proteomes" id="UP001408356"/>
    </source>
</evidence>
<evidence type="ECO:0000259" key="3">
    <source>
        <dbReference type="Pfam" id="PF00561"/>
    </source>
</evidence>